<dbReference type="GO" id="GO:0006508">
    <property type="term" value="P:proteolysis"/>
    <property type="evidence" value="ECO:0007669"/>
    <property type="project" value="UniProtKB-KW"/>
</dbReference>
<reference evidence="16" key="1">
    <citation type="submission" date="2013-02" db="EMBL/GenBank/DDBJ databases">
        <authorList>
            <person name="Hughes D."/>
        </authorList>
    </citation>
    <scope>NUCLEOTIDE SEQUENCE</scope>
    <source>
        <strain>Durham</strain>
        <strain evidence="16">NC isolate 2 -- Noor lab</strain>
    </source>
</reference>
<comment type="similarity">
    <text evidence="2">Belongs to the peptidase M1 family.</text>
</comment>
<feature type="binding site" evidence="11">
    <location>
        <position position="300"/>
    </location>
    <ligand>
        <name>Zn(2+)</name>
        <dbReference type="ChEBI" id="CHEBI:29105"/>
        <note>catalytic</note>
    </ligand>
</feature>
<dbReference type="InterPro" id="IPR042097">
    <property type="entry name" value="Aminopeptidase_N-like_N_sf"/>
</dbReference>
<dbReference type="GO" id="GO:0098552">
    <property type="term" value="C:side of membrane"/>
    <property type="evidence" value="ECO:0007669"/>
    <property type="project" value="UniProtKB-KW"/>
</dbReference>
<comment type="cofactor">
    <cofactor evidence="11">
        <name>Zn(2+)</name>
        <dbReference type="ChEBI" id="CHEBI:29105"/>
    </cofactor>
    <text evidence="11">Binds 1 zinc ion per subunit.</text>
</comment>
<dbReference type="Gene3D" id="2.60.40.1730">
    <property type="entry name" value="tricorn interacting facor f3 domain"/>
    <property type="match status" value="1"/>
</dbReference>
<protein>
    <submittedName>
        <fullName evidence="15">Uncharacterized protein</fullName>
    </submittedName>
</protein>
<keyword evidence="3" id="KW-0336">GPI-anchor</keyword>
<dbReference type="InterPro" id="IPR014782">
    <property type="entry name" value="Peptidase_M1_dom"/>
</dbReference>
<feature type="site" description="Transition state stabilizer" evidence="12">
    <location>
        <position position="386"/>
    </location>
</feature>
<dbReference type="GO" id="GO:0005615">
    <property type="term" value="C:extracellular space"/>
    <property type="evidence" value="ECO:0007669"/>
    <property type="project" value="TreeGrafter"/>
</dbReference>
<dbReference type="GO" id="GO:0005737">
    <property type="term" value="C:cytoplasm"/>
    <property type="evidence" value="ECO:0007669"/>
    <property type="project" value="TreeGrafter"/>
</dbReference>
<keyword evidence="7 11" id="KW-0862">Zinc</keyword>
<keyword evidence="4" id="KW-0645">Protease</keyword>
<proteinExistence type="inferred from homology"/>
<keyword evidence="9" id="KW-0449">Lipoprotein</keyword>
<evidence type="ECO:0000256" key="11">
    <source>
        <dbReference type="PIRSR" id="PIRSR634016-3"/>
    </source>
</evidence>
<organism evidence="15 16">
    <name type="scientific">Megaselia scalaris</name>
    <name type="common">Humpbacked fly</name>
    <name type="synonym">Phora scalaris</name>
    <dbReference type="NCBI Taxonomy" id="36166"/>
    <lineage>
        <taxon>Eukaryota</taxon>
        <taxon>Metazoa</taxon>
        <taxon>Ecdysozoa</taxon>
        <taxon>Arthropoda</taxon>
        <taxon>Hexapoda</taxon>
        <taxon>Insecta</taxon>
        <taxon>Pterygota</taxon>
        <taxon>Neoptera</taxon>
        <taxon>Endopterygota</taxon>
        <taxon>Diptera</taxon>
        <taxon>Brachycera</taxon>
        <taxon>Muscomorpha</taxon>
        <taxon>Platypezoidea</taxon>
        <taxon>Phoridae</taxon>
        <taxon>Megaseliini</taxon>
        <taxon>Megaselia</taxon>
    </lineage>
</organism>
<dbReference type="EMBL" id="CAQQ02394379">
    <property type="status" value="NOT_ANNOTATED_CDS"/>
    <property type="molecule type" value="Genomic_DNA"/>
</dbReference>
<evidence type="ECO:0000313" key="16">
    <source>
        <dbReference type="Proteomes" id="UP000015102"/>
    </source>
</evidence>
<evidence type="ECO:0000256" key="12">
    <source>
        <dbReference type="PIRSR" id="PIRSR634016-4"/>
    </source>
</evidence>
<dbReference type="InterPro" id="IPR034016">
    <property type="entry name" value="M1_APN-typ"/>
</dbReference>
<evidence type="ECO:0000256" key="9">
    <source>
        <dbReference type="ARBA" id="ARBA00023288"/>
    </source>
</evidence>
<dbReference type="Proteomes" id="UP000015102">
    <property type="component" value="Unassembled WGS sequence"/>
</dbReference>
<dbReference type="PANTHER" id="PTHR11533">
    <property type="entry name" value="PROTEASE M1 ZINC METALLOPROTEASE"/>
    <property type="match status" value="1"/>
</dbReference>
<dbReference type="GO" id="GO:0070006">
    <property type="term" value="F:metalloaminopeptidase activity"/>
    <property type="evidence" value="ECO:0007669"/>
    <property type="project" value="TreeGrafter"/>
</dbReference>
<keyword evidence="8" id="KW-0482">Metalloprotease</keyword>
<feature type="domain" description="Peptidase M1 membrane alanine aminopeptidase" evidence="13">
    <location>
        <begin position="238"/>
        <end position="395"/>
    </location>
</feature>
<keyword evidence="3" id="KW-0472">Membrane</keyword>
<dbReference type="GO" id="GO:0042277">
    <property type="term" value="F:peptide binding"/>
    <property type="evidence" value="ECO:0007669"/>
    <property type="project" value="TreeGrafter"/>
</dbReference>
<dbReference type="InterPro" id="IPR027268">
    <property type="entry name" value="Peptidase_M4/M1_CTD_sf"/>
</dbReference>
<dbReference type="Pfam" id="PF01433">
    <property type="entry name" value="Peptidase_M1"/>
    <property type="match status" value="1"/>
</dbReference>
<evidence type="ECO:0000256" key="7">
    <source>
        <dbReference type="ARBA" id="ARBA00022833"/>
    </source>
</evidence>
<keyword evidence="6" id="KW-0378">Hydrolase</keyword>
<evidence type="ECO:0000256" key="2">
    <source>
        <dbReference type="ARBA" id="ARBA00010136"/>
    </source>
</evidence>
<evidence type="ECO:0000256" key="4">
    <source>
        <dbReference type="ARBA" id="ARBA00022670"/>
    </source>
</evidence>
<dbReference type="GO" id="GO:0008270">
    <property type="term" value="F:zinc ion binding"/>
    <property type="evidence" value="ECO:0007669"/>
    <property type="project" value="InterPro"/>
</dbReference>
<dbReference type="Pfam" id="PF17900">
    <property type="entry name" value="Peptidase_M1_N"/>
    <property type="match status" value="1"/>
</dbReference>
<comment type="subcellular location">
    <subcellularLocation>
        <location evidence="1">Cell membrane</location>
        <topology evidence="1">Lipid-anchor</topology>
        <topology evidence="1">GPI-anchor</topology>
    </subcellularLocation>
</comment>
<dbReference type="PRINTS" id="PR00756">
    <property type="entry name" value="ALADIPTASE"/>
</dbReference>
<feature type="binding site" evidence="11">
    <location>
        <position position="304"/>
    </location>
    <ligand>
        <name>Zn(2+)</name>
        <dbReference type="ChEBI" id="CHEBI:29105"/>
        <note>catalytic</note>
    </ligand>
</feature>
<evidence type="ECO:0000256" key="3">
    <source>
        <dbReference type="ARBA" id="ARBA00022622"/>
    </source>
</evidence>
<reference evidence="15" key="2">
    <citation type="submission" date="2015-06" db="UniProtKB">
        <authorList>
            <consortium name="EnsemblMetazoa"/>
        </authorList>
    </citation>
    <scope>IDENTIFICATION</scope>
</reference>
<dbReference type="InterPro" id="IPR045357">
    <property type="entry name" value="Aminopeptidase_N-like_N"/>
</dbReference>
<accession>T1GR02</accession>
<dbReference type="GO" id="GO:0005886">
    <property type="term" value="C:plasma membrane"/>
    <property type="evidence" value="ECO:0007669"/>
    <property type="project" value="UniProtKB-SubCell"/>
</dbReference>
<dbReference type="AlphaFoldDB" id="T1GR02"/>
<evidence type="ECO:0000256" key="8">
    <source>
        <dbReference type="ARBA" id="ARBA00023049"/>
    </source>
</evidence>
<dbReference type="InterPro" id="IPR050344">
    <property type="entry name" value="Peptidase_M1_aminopeptidases"/>
</dbReference>
<feature type="domain" description="Aminopeptidase N-like N-terminal" evidence="14">
    <location>
        <begin position="6"/>
        <end position="193"/>
    </location>
</feature>
<feature type="binding site" evidence="11">
    <location>
        <position position="323"/>
    </location>
    <ligand>
        <name>Zn(2+)</name>
        <dbReference type="ChEBI" id="CHEBI:29105"/>
        <note>catalytic</note>
    </ligand>
</feature>
<dbReference type="GO" id="GO:0043171">
    <property type="term" value="P:peptide catabolic process"/>
    <property type="evidence" value="ECO:0007669"/>
    <property type="project" value="TreeGrafter"/>
</dbReference>
<dbReference type="Gene3D" id="1.10.390.10">
    <property type="entry name" value="Neutral Protease Domain 2"/>
    <property type="match status" value="1"/>
</dbReference>
<evidence type="ECO:0000313" key="15">
    <source>
        <dbReference type="EnsemblMetazoa" id="MESCA006070-PA"/>
    </source>
</evidence>
<dbReference type="STRING" id="36166.T1GR02"/>
<evidence type="ECO:0000259" key="13">
    <source>
        <dbReference type="Pfam" id="PF01433"/>
    </source>
</evidence>
<keyword evidence="5 11" id="KW-0479">Metal-binding</keyword>
<dbReference type="SUPFAM" id="SSF55486">
    <property type="entry name" value="Metalloproteases ('zincins'), catalytic domain"/>
    <property type="match status" value="1"/>
</dbReference>
<dbReference type="EMBL" id="CAQQ02394378">
    <property type="status" value="NOT_ANNOTATED_CDS"/>
    <property type="molecule type" value="Genomic_DNA"/>
</dbReference>
<name>T1GR02_MEGSC</name>
<dbReference type="InterPro" id="IPR001930">
    <property type="entry name" value="Peptidase_M1"/>
</dbReference>
<evidence type="ECO:0000256" key="6">
    <source>
        <dbReference type="ARBA" id="ARBA00022801"/>
    </source>
</evidence>
<dbReference type="OMA" id="INHAKIV"/>
<dbReference type="PANTHER" id="PTHR11533:SF290">
    <property type="entry name" value="AMINOPEPTIDASE"/>
    <property type="match status" value="1"/>
</dbReference>
<dbReference type="EnsemblMetazoa" id="MESCA006070-RA">
    <property type="protein sequence ID" value="MESCA006070-PA"/>
    <property type="gene ID" value="MESCA006070"/>
</dbReference>
<keyword evidence="16" id="KW-1185">Reference proteome</keyword>
<evidence type="ECO:0000256" key="1">
    <source>
        <dbReference type="ARBA" id="ARBA00004609"/>
    </source>
</evidence>
<dbReference type="CDD" id="cd09601">
    <property type="entry name" value="M1_APN-Q_like"/>
    <property type="match status" value="1"/>
</dbReference>
<dbReference type="HOGENOM" id="CLU_003705_4_0_1"/>
<feature type="active site" description="Proton acceptor" evidence="10">
    <location>
        <position position="301"/>
    </location>
</feature>
<evidence type="ECO:0000256" key="5">
    <source>
        <dbReference type="ARBA" id="ARBA00022723"/>
    </source>
</evidence>
<sequence length="396" mass="45827">IFKISEIFSGIVEIRFKVVNSTTDIYLHTKFSNISQSDVTLKDINGQNIFVGVKAVPDRELIYINVLNGILFENSVYTIKVYYSSKLRTDKLGFHLTSYVDGSGRKIDIAATQFAPTEARHAFPCFDEPSFKAKFTVSVIHPKEYHAIGNMDIESDPVEMPLFLISHHDLLSFFRGNQYITKFKETPLLSTYLVSFIVSNLPHTVLQQTSFKQELYAKEVAQHLVKDGEKFAADVLQKFMDTWTTAPLPLKTMKQVAIPNFYFSGMENFGSVFYNEQKWFYDPTIHSVEKLLSLKALLSHEMSHQWFGDMVTMDWWTHVWLNEGFATLMGYYGTEMIDPESNIMQKYQTEVFMNAMKVDEAEDIRKMSQYVEDPVKIMQHYDKIAYDKASCVIRMF</sequence>
<evidence type="ECO:0000259" key="14">
    <source>
        <dbReference type="Pfam" id="PF17900"/>
    </source>
</evidence>
<keyword evidence="3" id="KW-0325">Glycoprotein</keyword>
<evidence type="ECO:0000256" key="10">
    <source>
        <dbReference type="PIRSR" id="PIRSR634016-1"/>
    </source>
</evidence>
<dbReference type="SUPFAM" id="SSF63737">
    <property type="entry name" value="Leukotriene A4 hydrolase N-terminal domain"/>
    <property type="match status" value="1"/>
</dbReference>